<dbReference type="GO" id="GO:0016459">
    <property type="term" value="C:myosin complex"/>
    <property type="evidence" value="ECO:0007669"/>
    <property type="project" value="UniProtKB-KW"/>
</dbReference>
<dbReference type="Pfam" id="PF06017">
    <property type="entry name" value="Myosin_TH1"/>
    <property type="match status" value="1"/>
</dbReference>
<dbReference type="GO" id="GO:0000146">
    <property type="term" value="F:microfilament motor activity"/>
    <property type="evidence" value="ECO:0007669"/>
    <property type="project" value="TreeGrafter"/>
</dbReference>
<evidence type="ECO:0000256" key="5">
    <source>
        <dbReference type="ARBA" id="ARBA00023203"/>
    </source>
</evidence>
<evidence type="ECO:0000256" key="4">
    <source>
        <dbReference type="ARBA" id="ARBA00023175"/>
    </source>
</evidence>
<comment type="caution">
    <text evidence="6">Lacks conserved residue(s) required for the propagation of feature annotation.</text>
</comment>
<comment type="caution">
    <text evidence="10">The sequence shown here is derived from an EMBL/GenBank/DDBJ whole genome shotgun (WGS) entry which is preliminary data.</text>
</comment>
<dbReference type="Proteomes" id="UP000314294">
    <property type="component" value="Unassembled WGS sequence"/>
</dbReference>
<feature type="region of interest" description="Disordered" evidence="7">
    <location>
        <begin position="431"/>
        <end position="463"/>
    </location>
</feature>
<dbReference type="Pfam" id="PF00063">
    <property type="entry name" value="Myosin_head"/>
    <property type="match status" value="1"/>
</dbReference>
<organism evidence="10 11">
    <name type="scientific">Liparis tanakae</name>
    <name type="common">Tanaka's snailfish</name>
    <dbReference type="NCBI Taxonomy" id="230148"/>
    <lineage>
        <taxon>Eukaryota</taxon>
        <taxon>Metazoa</taxon>
        <taxon>Chordata</taxon>
        <taxon>Craniata</taxon>
        <taxon>Vertebrata</taxon>
        <taxon>Euteleostomi</taxon>
        <taxon>Actinopterygii</taxon>
        <taxon>Neopterygii</taxon>
        <taxon>Teleostei</taxon>
        <taxon>Neoteleostei</taxon>
        <taxon>Acanthomorphata</taxon>
        <taxon>Eupercaria</taxon>
        <taxon>Perciformes</taxon>
        <taxon>Cottioidei</taxon>
        <taxon>Cottales</taxon>
        <taxon>Liparidae</taxon>
        <taxon>Liparis</taxon>
    </lineage>
</organism>
<dbReference type="Gene3D" id="1.20.5.4820">
    <property type="match status" value="1"/>
</dbReference>
<dbReference type="SUPFAM" id="SSF52540">
    <property type="entry name" value="P-loop containing nucleoside triphosphate hydrolases"/>
    <property type="match status" value="1"/>
</dbReference>
<keyword evidence="2" id="KW-0067">ATP-binding</keyword>
<dbReference type="GO" id="GO:0005886">
    <property type="term" value="C:plasma membrane"/>
    <property type="evidence" value="ECO:0007669"/>
    <property type="project" value="TreeGrafter"/>
</dbReference>
<dbReference type="OrthoDB" id="6108017at2759"/>
<feature type="domain" description="Myosin motor" evidence="8">
    <location>
        <begin position="1"/>
        <end position="161"/>
    </location>
</feature>
<dbReference type="PROSITE" id="PS50096">
    <property type="entry name" value="IQ"/>
    <property type="match status" value="1"/>
</dbReference>
<dbReference type="GO" id="GO:0006897">
    <property type="term" value="P:endocytosis"/>
    <property type="evidence" value="ECO:0007669"/>
    <property type="project" value="TreeGrafter"/>
</dbReference>
<feature type="compositionally biased region" description="Polar residues" evidence="7">
    <location>
        <begin position="440"/>
        <end position="450"/>
    </location>
</feature>
<dbReference type="PANTHER" id="PTHR13140">
    <property type="entry name" value="MYOSIN"/>
    <property type="match status" value="1"/>
</dbReference>
<keyword evidence="5 6" id="KW-0009">Actin-binding</keyword>
<dbReference type="AlphaFoldDB" id="A0A4Z2FG05"/>
<proteinExistence type="inferred from homology"/>
<dbReference type="PROSITE" id="PS51456">
    <property type="entry name" value="MYOSIN_MOTOR"/>
    <property type="match status" value="1"/>
</dbReference>
<gene>
    <name evidence="10" type="primary">MYO1G</name>
    <name evidence="10" type="ORF">EYF80_050502</name>
</gene>
<protein>
    <submittedName>
        <fullName evidence="10">Unconventional myosin-Ig</fullName>
    </submittedName>
</protein>
<dbReference type="GO" id="GO:0051015">
    <property type="term" value="F:actin filament binding"/>
    <property type="evidence" value="ECO:0007669"/>
    <property type="project" value="TreeGrafter"/>
</dbReference>
<reference evidence="10 11" key="1">
    <citation type="submission" date="2019-03" db="EMBL/GenBank/DDBJ databases">
        <title>First draft genome of Liparis tanakae, snailfish: a comprehensive survey of snailfish specific genes.</title>
        <authorList>
            <person name="Kim W."/>
            <person name="Song I."/>
            <person name="Jeong J.-H."/>
            <person name="Kim D."/>
            <person name="Kim S."/>
            <person name="Ryu S."/>
            <person name="Song J.Y."/>
            <person name="Lee S.K."/>
        </authorList>
    </citation>
    <scope>NUCLEOTIDE SEQUENCE [LARGE SCALE GENOMIC DNA]</scope>
    <source>
        <tissue evidence="10">Muscle</tissue>
    </source>
</reference>
<dbReference type="GO" id="GO:0005524">
    <property type="term" value="F:ATP binding"/>
    <property type="evidence" value="ECO:0007669"/>
    <property type="project" value="UniProtKB-KW"/>
</dbReference>
<dbReference type="PROSITE" id="PS51757">
    <property type="entry name" value="TH1"/>
    <property type="match status" value="1"/>
</dbReference>
<dbReference type="GO" id="GO:0005902">
    <property type="term" value="C:microvillus"/>
    <property type="evidence" value="ECO:0007669"/>
    <property type="project" value="TreeGrafter"/>
</dbReference>
<keyword evidence="11" id="KW-1185">Reference proteome</keyword>
<dbReference type="InterPro" id="IPR036961">
    <property type="entry name" value="Kinesin_motor_dom_sf"/>
</dbReference>
<evidence type="ECO:0000256" key="7">
    <source>
        <dbReference type="SAM" id="MobiDB-lite"/>
    </source>
</evidence>
<feature type="region of interest" description="Actin-binding" evidence="6">
    <location>
        <begin position="38"/>
        <end position="60"/>
    </location>
</feature>
<dbReference type="GO" id="GO:0007015">
    <property type="term" value="P:actin filament organization"/>
    <property type="evidence" value="ECO:0007669"/>
    <property type="project" value="TreeGrafter"/>
</dbReference>
<evidence type="ECO:0000256" key="3">
    <source>
        <dbReference type="ARBA" id="ARBA00023123"/>
    </source>
</evidence>
<evidence type="ECO:0000256" key="2">
    <source>
        <dbReference type="ARBA" id="ARBA00022840"/>
    </source>
</evidence>
<evidence type="ECO:0000259" key="9">
    <source>
        <dbReference type="PROSITE" id="PS51757"/>
    </source>
</evidence>
<evidence type="ECO:0000313" key="10">
    <source>
        <dbReference type="EMBL" id="TNN39332.1"/>
    </source>
</evidence>
<evidence type="ECO:0000256" key="6">
    <source>
        <dbReference type="PROSITE-ProRule" id="PRU00782"/>
    </source>
</evidence>
<dbReference type="InterPro" id="IPR001609">
    <property type="entry name" value="Myosin_head_motor_dom-like"/>
</dbReference>
<keyword evidence="3 6" id="KW-0518">Myosin</keyword>
<name>A0A4Z2FG05_9TELE</name>
<dbReference type="SMART" id="SM00242">
    <property type="entry name" value="MYSc"/>
    <property type="match status" value="1"/>
</dbReference>
<dbReference type="InterPro" id="IPR010926">
    <property type="entry name" value="Myosin_TH1"/>
</dbReference>
<keyword evidence="4" id="KW-0505">Motor protein</keyword>
<dbReference type="PANTHER" id="PTHR13140:SF381">
    <property type="entry name" value="UNCONVENTIONAL MYOSIN-IG"/>
    <property type="match status" value="1"/>
</dbReference>
<dbReference type="Gene3D" id="3.40.850.10">
    <property type="entry name" value="Kinesin motor domain"/>
    <property type="match status" value="1"/>
</dbReference>
<evidence type="ECO:0000259" key="8">
    <source>
        <dbReference type="PROSITE" id="PS51456"/>
    </source>
</evidence>
<sequence length="463" mass="53084">MYNSANQVLKEMWPDGQLSITEVTKRPLTAATLFKNSIVALVDKLGCKEPYYVRCIKPNEMKSPVLFDDARCQHQVAYLGLMENVRVRRAGFAYRQHYARVLQRYKMTCEYTWPNHLMGSDREAVEAIVTQHGFQGDVAYGHTKLFVRTPRSLFTLEQERAALIPILVLFLQKVWRGALARRRCRRMRAVYAIAGCYKRHKVKAHFWEVERRFANVRNMADYGKSVEWPAPPAALTQFHNHTVTLHRRWWARQIVKNVPPSDMMEVRAKVAALTALSGDRKDWGVGRAWERDYLANARDGPLTSAGFTRVSKELRSRDQFSQVLFSGFCRKVNRFNKSSDRGLLVTDRCVYKLEPKKQFKVLKTLPLDALTGLSVTAGGDQMVALHTARRDDVLLCLQRGELSANRDRVGELVGALVDHFTRRFTRIKETSADSELRDGQTVNRSLQPHQTELDPYAEAPQAS</sequence>
<dbReference type="EMBL" id="SRLO01001289">
    <property type="protein sequence ID" value="TNN39332.1"/>
    <property type="molecule type" value="Genomic_DNA"/>
</dbReference>
<dbReference type="InterPro" id="IPR027417">
    <property type="entry name" value="P-loop_NTPase"/>
</dbReference>
<dbReference type="GO" id="GO:0005737">
    <property type="term" value="C:cytoplasm"/>
    <property type="evidence" value="ECO:0007669"/>
    <property type="project" value="TreeGrafter"/>
</dbReference>
<dbReference type="GO" id="GO:0030048">
    <property type="term" value="P:actin filament-based movement"/>
    <property type="evidence" value="ECO:0007669"/>
    <property type="project" value="TreeGrafter"/>
</dbReference>
<accession>A0A4Z2FG05</accession>
<feature type="domain" description="TH1" evidence="9">
    <location>
        <begin position="278"/>
        <end position="463"/>
    </location>
</feature>
<keyword evidence="1" id="KW-0547">Nucleotide-binding</keyword>
<evidence type="ECO:0000313" key="11">
    <source>
        <dbReference type="Proteomes" id="UP000314294"/>
    </source>
</evidence>
<evidence type="ECO:0000256" key="1">
    <source>
        <dbReference type="ARBA" id="ARBA00022741"/>
    </source>
</evidence>
<dbReference type="Gene3D" id="1.20.58.530">
    <property type="match status" value="1"/>
</dbReference>
<comment type="similarity">
    <text evidence="6">Belongs to the TRAFAC class myosin-kinesin ATPase superfamily. Myosin family.</text>
</comment>